<gene>
    <name evidence="3" type="ORF">GA0070618_1013</name>
</gene>
<organism evidence="3 4">
    <name type="scientific">Micromonospora echinospora</name>
    <name type="common">Micromonospora purpurea</name>
    <dbReference type="NCBI Taxonomy" id="1877"/>
    <lineage>
        <taxon>Bacteria</taxon>
        <taxon>Bacillati</taxon>
        <taxon>Actinomycetota</taxon>
        <taxon>Actinomycetes</taxon>
        <taxon>Micromonosporales</taxon>
        <taxon>Micromonosporaceae</taxon>
        <taxon>Micromonospora</taxon>
    </lineage>
</organism>
<feature type="transmembrane region" description="Helical" evidence="2">
    <location>
        <begin position="170"/>
        <end position="193"/>
    </location>
</feature>
<dbReference type="AlphaFoldDB" id="A0A1C4V783"/>
<evidence type="ECO:0000256" key="1">
    <source>
        <dbReference type="SAM" id="MobiDB-lite"/>
    </source>
</evidence>
<feature type="transmembrane region" description="Helical" evidence="2">
    <location>
        <begin position="110"/>
        <end position="132"/>
    </location>
</feature>
<sequence>MPLRQAGPLRGTRGSARARFRRRQRPSGPTADRSGHRAGLREAVLPSLTRTGTFVLVAALGWLLAENRDWVGTYRSDAYLALAGTLLAVGLYASTYGIDLGAARRNARLVVLAVSGGVVVKAALISAVMYLAFQEPAYLVLGVAVAQIDPVSFAAARLTSRMSAQAKTILSAWASFDDPITVLLTVYAAAWVWPLVPADPAAAPAPPHTGFESFGLSLAQNLALAAVAALVWWGTERLRRWVRSGRLVTALQIVVLAGLAAFAVWQFLMLALAVAGLFYRPPLGAVLDRLTQGAFLAASFALGLVLVGGISPLAGVVLGLAAVGAHVVVALVIGGRLPRSDRVDVLLGQQNGITAIILALVLERQFVGTVAVVAPAILTINVLHALTNGLREAYRRPGPAVDLPAPPIRPPLSPRRG</sequence>
<feature type="transmembrane region" description="Helical" evidence="2">
    <location>
        <begin position="77"/>
        <end position="98"/>
    </location>
</feature>
<keyword evidence="4" id="KW-1185">Reference proteome</keyword>
<feature type="transmembrane region" description="Helical" evidence="2">
    <location>
        <begin position="368"/>
        <end position="386"/>
    </location>
</feature>
<reference evidence="4" key="1">
    <citation type="submission" date="2016-06" db="EMBL/GenBank/DDBJ databases">
        <authorList>
            <person name="Varghese N."/>
            <person name="Submissions Spin"/>
        </authorList>
    </citation>
    <scope>NUCLEOTIDE SEQUENCE [LARGE SCALE GENOMIC DNA]</scope>
    <source>
        <strain evidence="4">DSM 43816</strain>
    </source>
</reference>
<feature type="transmembrane region" description="Helical" evidence="2">
    <location>
        <begin position="43"/>
        <end position="65"/>
    </location>
</feature>
<evidence type="ECO:0000313" key="4">
    <source>
        <dbReference type="Proteomes" id="UP000198253"/>
    </source>
</evidence>
<keyword evidence="2" id="KW-0472">Membrane</keyword>
<protein>
    <recommendedName>
        <fullName evidence="5">NhaP-type Na+/H+ or K+/H+ antiporter</fullName>
    </recommendedName>
</protein>
<dbReference type="InParanoid" id="A0A1C4V783"/>
<evidence type="ECO:0008006" key="5">
    <source>
        <dbReference type="Google" id="ProtNLM"/>
    </source>
</evidence>
<feature type="region of interest" description="Disordered" evidence="1">
    <location>
        <begin position="1"/>
        <end position="37"/>
    </location>
</feature>
<feature type="transmembrane region" description="Helical" evidence="2">
    <location>
        <begin position="138"/>
        <end position="158"/>
    </location>
</feature>
<feature type="compositionally biased region" description="Basic residues" evidence="1">
    <location>
        <begin position="16"/>
        <end position="25"/>
    </location>
</feature>
<keyword evidence="2" id="KW-1133">Transmembrane helix</keyword>
<accession>A0A1C4V783</accession>
<dbReference type="EMBL" id="LT607413">
    <property type="protein sequence ID" value="SCE79850.1"/>
    <property type="molecule type" value="Genomic_DNA"/>
</dbReference>
<feature type="transmembrane region" description="Helical" evidence="2">
    <location>
        <begin position="300"/>
        <end position="333"/>
    </location>
</feature>
<keyword evidence="2" id="KW-0812">Transmembrane</keyword>
<name>A0A1C4V783_MICEC</name>
<feature type="transmembrane region" description="Helical" evidence="2">
    <location>
        <begin position="213"/>
        <end position="235"/>
    </location>
</feature>
<feature type="transmembrane region" description="Helical" evidence="2">
    <location>
        <begin position="247"/>
        <end position="280"/>
    </location>
</feature>
<dbReference type="OrthoDB" id="517234at2"/>
<evidence type="ECO:0000313" key="3">
    <source>
        <dbReference type="EMBL" id="SCE79850.1"/>
    </source>
</evidence>
<evidence type="ECO:0000256" key="2">
    <source>
        <dbReference type="SAM" id="Phobius"/>
    </source>
</evidence>
<proteinExistence type="predicted"/>
<dbReference type="RefSeq" id="WP_088980588.1">
    <property type="nucleotide sequence ID" value="NZ_LT607413.1"/>
</dbReference>
<dbReference type="Proteomes" id="UP000198253">
    <property type="component" value="Chromosome I"/>
</dbReference>